<dbReference type="EMBL" id="ML994625">
    <property type="protein sequence ID" value="KAF2188064.1"/>
    <property type="molecule type" value="Genomic_DNA"/>
</dbReference>
<evidence type="ECO:0000256" key="1">
    <source>
        <dbReference type="ARBA" id="ARBA00022630"/>
    </source>
</evidence>
<protein>
    <submittedName>
        <fullName evidence="6">FAD-binding monooxygenase</fullName>
    </submittedName>
</protein>
<evidence type="ECO:0000256" key="2">
    <source>
        <dbReference type="ARBA" id="ARBA00022827"/>
    </source>
</evidence>
<organism evidence="6 7">
    <name type="scientific">Zopfia rhizophila CBS 207.26</name>
    <dbReference type="NCBI Taxonomy" id="1314779"/>
    <lineage>
        <taxon>Eukaryota</taxon>
        <taxon>Fungi</taxon>
        <taxon>Dikarya</taxon>
        <taxon>Ascomycota</taxon>
        <taxon>Pezizomycotina</taxon>
        <taxon>Dothideomycetes</taxon>
        <taxon>Dothideomycetes incertae sedis</taxon>
        <taxon>Zopfiaceae</taxon>
        <taxon>Zopfia</taxon>
    </lineage>
</organism>
<feature type="transmembrane region" description="Helical" evidence="4">
    <location>
        <begin position="6"/>
        <end position="28"/>
    </location>
</feature>
<proteinExistence type="predicted"/>
<feature type="domain" description="FAD-binding" evidence="5">
    <location>
        <begin position="8"/>
        <end position="367"/>
    </location>
</feature>
<keyword evidence="7" id="KW-1185">Reference proteome</keyword>
<sequence length="374" mass="41752">MSNLKDSYPVVIIGGGPVGLISSILLSLQGIPHMLFERYSGTSIHPKAVGINQRTSEILRKIGVEDEVRRQAAPPEMSGRTAWYTSLGKSGLGKGWAGREIASRYAWGAGPQYAPNFEKASPARYFLLPQIRLEPILKRRAEELNPEGIWFGYDVVGVEEKNDHVILAVQKQKCEGQGLKFEATWVIGADGGRGLANKMGMRWNGESDVIDMVSAHIRAPISKYHPDRSIFISWFVNPEMGGSINTGYLYHLGPYPIQQDTEEWCFACAFLPHERGRTFGKKEMRERMKDVLKLEGLDEETEILSLSTWHVNAKVVERYRSNGGRVFFVGDAAHRIPPWGALGMNSGAQDADNLVWKLALAIKRADKNWNGLLD</sequence>
<evidence type="ECO:0000256" key="4">
    <source>
        <dbReference type="SAM" id="Phobius"/>
    </source>
</evidence>
<dbReference type="AlphaFoldDB" id="A0A6A6E8D9"/>
<evidence type="ECO:0000313" key="6">
    <source>
        <dbReference type="EMBL" id="KAF2188064.1"/>
    </source>
</evidence>
<dbReference type="GO" id="GO:0071949">
    <property type="term" value="F:FAD binding"/>
    <property type="evidence" value="ECO:0007669"/>
    <property type="project" value="InterPro"/>
</dbReference>
<dbReference type="Gene3D" id="3.30.9.10">
    <property type="entry name" value="D-Amino Acid Oxidase, subunit A, domain 2"/>
    <property type="match status" value="1"/>
</dbReference>
<evidence type="ECO:0000313" key="7">
    <source>
        <dbReference type="Proteomes" id="UP000800200"/>
    </source>
</evidence>
<keyword evidence="4" id="KW-0472">Membrane</keyword>
<evidence type="ECO:0000259" key="5">
    <source>
        <dbReference type="Pfam" id="PF01494"/>
    </source>
</evidence>
<keyword evidence="3" id="KW-0560">Oxidoreductase</keyword>
<dbReference type="PRINTS" id="PR00420">
    <property type="entry name" value="RNGMNOXGNASE"/>
</dbReference>
<dbReference type="Gene3D" id="3.50.50.60">
    <property type="entry name" value="FAD/NAD(P)-binding domain"/>
    <property type="match status" value="1"/>
</dbReference>
<dbReference type="PANTHER" id="PTHR43004:SF8">
    <property type="entry name" value="FAD-BINDING DOMAIN-CONTAINING PROTEIN-RELATED"/>
    <property type="match status" value="1"/>
</dbReference>
<keyword evidence="1" id="KW-0285">Flavoprotein</keyword>
<dbReference type="OrthoDB" id="2096480at2759"/>
<evidence type="ECO:0000256" key="3">
    <source>
        <dbReference type="ARBA" id="ARBA00023002"/>
    </source>
</evidence>
<dbReference type="SUPFAM" id="SSF51905">
    <property type="entry name" value="FAD/NAD(P)-binding domain"/>
    <property type="match status" value="1"/>
</dbReference>
<name>A0A6A6E8D9_9PEZI</name>
<dbReference type="GO" id="GO:0016709">
    <property type="term" value="F:oxidoreductase activity, acting on paired donors, with incorporation or reduction of molecular oxygen, NAD(P)H as one donor, and incorporation of one atom of oxygen"/>
    <property type="evidence" value="ECO:0007669"/>
    <property type="project" value="UniProtKB-ARBA"/>
</dbReference>
<gene>
    <name evidence="6" type="ORF">K469DRAFT_704345</name>
</gene>
<keyword evidence="4" id="KW-0812">Transmembrane</keyword>
<dbReference type="PANTHER" id="PTHR43004">
    <property type="entry name" value="TRK SYSTEM POTASSIUM UPTAKE PROTEIN"/>
    <property type="match status" value="1"/>
</dbReference>
<accession>A0A6A6E8D9</accession>
<reference evidence="6" key="1">
    <citation type="journal article" date="2020" name="Stud. Mycol.">
        <title>101 Dothideomycetes genomes: a test case for predicting lifestyles and emergence of pathogens.</title>
        <authorList>
            <person name="Haridas S."/>
            <person name="Albert R."/>
            <person name="Binder M."/>
            <person name="Bloem J."/>
            <person name="Labutti K."/>
            <person name="Salamov A."/>
            <person name="Andreopoulos B."/>
            <person name="Baker S."/>
            <person name="Barry K."/>
            <person name="Bills G."/>
            <person name="Bluhm B."/>
            <person name="Cannon C."/>
            <person name="Castanera R."/>
            <person name="Culley D."/>
            <person name="Daum C."/>
            <person name="Ezra D."/>
            <person name="Gonzalez J."/>
            <person name="Henrissat B."/>
            <person name="Kuo A."/>
            <person name="Liang C."/>
            <person name="Lipzen A."/>
            <person name="Lutzoni F."/>
            <person name="Magnuson J."/>
            <person name="Mondo S."/>
            <person name="Nolan M."/>
            <person name="Ohm R."/>
            <person name="Pangilinan J."/>
            <person name="Park H.-J."/>
            <person name="Ramirez L."/>
            <person name="Alfaro M."/>
            <person name="Sun H."/>
            <person name="Tritt A."/>
            <person name="Yoshinaga Y."/>
            <person name="Zwiers L.-H."/>
            <person name="Turgeon B."/>
            <person name="Goodwin S."/>
            <person name="Spatafora J."/>
            <person name="Crous P."/>
            <person name="Grigoriev I."/>
        </authorList>
    </citation>
    <scope>NUCLEOTIDE SEQUENCE</scope>
    <source>
        <strain evidence="6">CBS 207.26</strain>
    </source>
</reference>
<keyword evidence="6" id="KW-0503">Monooxygenase</keyword>
<keyword evidence="4" id="KW-1133">Transmembrane helix</keyword>
<keyword evidence="2" id="KW-0274">FAD</keyword>
<dbReference type="InterPro" id="IPR036188">
    <property type="entry name" value="FAD/NAD-bd_sf"/>
</dbReference>
<feature type="non-terminal residue" evidence="6">
    <location>
        <position position="374"/>
    </location>
</feature>
<dbReference type="InterPro" id="IPR050641">
    <property type="entry name" value="RIFMO-like"/>
</dbReference>
<dbReference type="InterPro" id="IPR002938">
    <property type="entry name" value="FAD-bd"/>
</dbReference>
<dbReference type="Proteomes" id="UP000800200">
    <property type="component" value="Unassembled WGS sequence"/>
</dbReference>
<dbReference type="Pfam" id="PF01494">
    <property type="entry name" value="FAD_binding_3"/>
    <property type="match status" value="1"/>
</dbReference>